<evidence type="ECO:0000259" key="1">
    <source>
        <dbReference type="Pfam" id="PF09414"/>
    </source>
</evidence>
<reference evidence="2" key="1">
    <citation type="journal article" date="2015" name="Nature">
        <title>Complex archaea that bridge the gap between prokaryotes and eukaryotes.</title>
        <authorList>
            <person name="Spang A."/>
            <person name="Saw J.H."/>
            <person name="Jorgensen S.L."/>
            <person name="Zaremba-Niedzwiedzka K."/>
            <person name="Martijn J."/>
            <person name="Lind A.E."/>
            <person name="van Eijk R."/>
            <person name="Schleper C."/>
            <person name="Guy L."/>
            <person name="Ettema T.J."/>
        </authorList>
    </citation>
    <scope>NUCLEOTIDE SEQUENCE</scope>
</reference>
<evidence type="ECO:0000313" key="2">
    <source>
        <dbReference type="EMBL" id="KKN89774.1"/>
    </source>
</evidence>
<comment type="caution">
    <text evidence="2">The sequence shown here is derived from an EMBL/GenBank/DDBJ whole genome shotgun (WGS) entry which is preliminary data.</text>
</comment>
<dbReference type="Gene3D" id="3.30.1490.70">
    <property type="match status" value="1"/>
</dbReference>
<sequence>MSYMNIDNLYKNQDILLFRECYALEKIHGTSAHISWKEVRGIISPSPLSFFAGGCKHETFISLFDQDDLEKRFEALGLPEVVVFGEAYGGKIQGMQETYGDQIKFIVFEVKIGDMWLSVPQAADVALQLNLEFVHYARVSTDIEVLNSLRGAFSVQAGRNLGKMDKRREGIVLRPLIEVRKNNGKRIIAKHKSDEFKETVTPRKVTDSAKLKVLTEANEIAEEWVTEMRLSHVLGSMVGEKGVEHTGEVIRAMVDDVLKESKDEAVIDKPARKAIGSLAANMFRRRLESKLDGV</sequence>
<dbReference type="Pfam" id="PF09414">
    <property type="entry name" value="RNA_ligase"/>
    <property type="match status" value="1"/>
</dbReference>
<feature type="domain" description="RNA ligase" evidence="1">
    <location>
        <begin position="20"/>
        <end position="190"/>
    </location>
</feature>
<name>A0A0F9UDQ5_9ZZZZ</name>
<accession>A0A0F9UDQ5</accession>
<gene>
    <name evidence="2" type="ORF">LCGC14_0236200</name>
</gene>
<dbReference type="AlphaFoldDB" id="A0A0F9UDQ5"/>
<dbReference type="InterPro" id="IPR021122">
    <property type="entry name" value="RNA_ligase_dom_REL/Rnl2"/>
</dbReference>
<dbReference type="SUPFAM" id="SSF56091">
    <property type="entry name" value="DNA ligase/mRNA capping enzyme, catalytic domain"/>
    <property type="match status" value="1"/>
</dbReference>
<protein>
    <recommendedName>
        <fullName evidence="1">RNA ligase domain-containing protein</fullName>
    </recommendedName>
</protein>
<organism evidence="2">
    <name type="scientific">marine sediment metagenome</name>
    <dbReference type="NCBI Taxonomy" id="412755"/>
    <lineage>
        <taxon>unclassified sequences</taxon>
        <taxon>metagenomes</taxon>
        <taxon>ecological metagenomes</taxon>
    </lineage>
</organism>
<proteinExistence type="predicted"/>
<dbReference type="EMBL" id="LAZR01000116">
    <property type="protein sequence ID" value="KKN89774.1"/>
    <property type="molecule type" value="Genomic_DNA"/>
</dbReference>